<evidence type="ECO:0000313" key="1">
    <source>
        <dbReference type="EMBL" id="DAF60442.1"/>
    </source>
</evidence>
<dbReference type="GO" id="GO:0003677">
    <property type="term" value="F:DNA binding"/>
    <property type="evidence" value="ECO:0007669"/>
    <property type="project" value="UniProtKB-KW"/>
</dbReference>
<organism evidence="1">
    <name type="scientific">Siphoviridae sp. ctmHK36</name>
    <dbReference type="NCBI Taxonomy" id="2827931"/>
    <lineage>
        <taxon>Viruses</taxon>
        <taxon>Duplodnaviria</taxon>
        <taxon>Heunggongvirae</taxon>
        <taxon>Uroviricota</taxon>
        <taxon>Caudoviricetes</taxon>
    </lineage>
</organism>
<name>A0A8S5TCG0_9CAUD</name>
<sequence length="234" mass="26315">MVVQLDEKAATLEADELIALVRLSFNADKDGYVRGTNKELSELLGLSVPRLKRALDGLFGRQMVSLGNDKVFIFGHEDSIKFTEGEEPSVKKVDKETSIACVQQHSSCDDETIRKIGDYYNKMMAGKTMPQVKAITPKRKSFVKNRIKEYGLEKVYDVINLASQSAFLNGSGNKGFVANFEWIMRPNNFIKVLEGNYNGTRKQSTNQGAEQGYYQDTANLLQRLNSERARANNQ</sequence>
<keyword evidence="1" id="KW-0238">DNA-binding</keyword>
<accession>A0A8S5TCG0</accession>
<protein>
    <submittedName>
        <fullName evidence="1">Winged helix-turn-helix DNA-binding protein</fullName>
    </submittedName>
</protein>
<reference evidence="1" key="1">
    <citation type="journal article" date="2021" name="Proc. Natl. Acad. Sci. U.S.A.">
        <title>A Catalog of Tens of Thousands of Viruses from Human Metagenomes Reveals Hidden Associations with Chronic Diseases.</title>
        <authorList>
            <person name="Tisza M.J."/>
            <person name="Buck C.B."/>
        </authorList>
    </citation>
    <scope>NUCLEOTIDE SEQUENCE</scope>
    <source>
        <strain evidence="1">CtmHK36</strain>
    </source>
</reference>
<proteinExistence type="predicted"/>
<dbReference type="EMBL" id="BK032788">
    <property type="protein sequence ID" value="DAF60442.1"/>
    <property type="molecule type" value="Genomic_DNA"/>
</dbReference>